<evidence type="ECO:0000259" key="2">
    <source>
        <dbReference type="Pfam" id="PF13449"/>
    </source>
</evidence>
<name>A0AAN6ZPW7_9PEZI</name>
<reference evidence="3" key="1">
    <citation type="journal article" date="2023" name="Mol. Phylogenet. Evol.">
        <title>Genome-scale phylogeny and comparative genomics of the fungal order Sordariales.</title>
        <authorList>
            <person name="Hensen N."/>
            <person name="Bonometti L."/>
            <person name="Westerberg I."/>
            <person name="Brannstrom I.O."/>
            <person name="Guillou S."/>
            <person name="Cros-Aarteil S."/>
            <person name="Calhoun S."/>
            <person name="Haridas S."/>
            <person name="Kuo A."/>
            <person name="Mondo S."/>
            <person name="Pangilinan J."/>
            <person name="Riley R."/>
            <person name="LaButti K."/>
            <person name="Andreopoulos B."/>
            <person name="Lipzen A."/>
            <person name="Chen C."/>
            <person name="Yan M."/>
            <person name="Daum C."/>
            <person name="Ng V."/>
            <person name="Clum A."/>
            <person name="Steindorff A."/>
            <person name="Ohm R.A."/>
            <person name="Martin F."/>
            <person name="Silar P."/>
            <person name="Natvig D.O."/>
            <person name="Lalanne C."/>
            <person name="Gautier V."/>
            <person name="Ament-Velasquez S.L."/>
            <person name="Kruys A."/>
            <person name="Hutchinson M.I."/>
            <person name="Powell A.J."/>
            <person name="Barry K."/>
            <person name="Miller A.N."/>
            <person name="Grigoriev I.V."/>
            <person name="Debuchy R."/>
            <person name="Gladieux P."/>
            <person name="Hiltunen Thoren M."/>
            <person name="Johannesson H."/>
        </authorList>
    </citation>
    <scope>NUCLEOTIDE SEQUENCE</scope>
    <source>
        <strain evidence="3">CBS 141.50</strain>
    </source>
</reference>
<protein>
    <submittedName>
        <fullName evidence="3">Esterase-like activity of phytase-domain-containing protein</fullName>
    </submittedName>
</protein>
<evidence type="ECO:0000313" key="3">
    <source>
        <dbReference type="EMBL" id="KAK4147365.1"/>
    </source>
</evidence>
<dbReference type="PANTHER" id="PTHR37957:SF1">
    <property type="entry name" value="PHYTASE-LIKE DOMAIN-CONTAINING PROTEIN"/>
    <property type="match status" value="1"/>
</dbReference>
<dbReference type="EMBL" id="MU853556">
    <property type="protein sequence ID" value="KAK4147365.1"/>
    <property type="molecule type" value="Genomic_DNA"/>
</dbReference>
<evidence type="ECO:0000256" key="1">
    <source>
        <dbReference type="SAM" id="SignalP"/>
    </source>
</evidence>
<gene>
    <name evidence="3" type="ORF">C8A04DRAFT_9117</name>
</gene>
<dbReference type="AlphaFoldDB" id="A0AAN6ZPW7"/>
<dbReference type="RefSeq" id="XP_062640736.1">
    <property type="nucleotide sequence ID" value="XM_062785361.1"/>
</dbReference>
<keyword evidence="4" id="KW-1185">Reference proteome</keyword>
<keyword evidence="1" id="KW-0732">Signal</keyword>
<dbReference type="Proteomes" id="UP001302676">
    <property type="component" value="Unassembled WGS sequence"/>
</dbReference>
<dbReference type="GeneID" id="87821974"/>
<feature type="domain" description="Phytase-like" evidence="2">
    <location>
        <begin position="81"/>
        <end position="383"/>
    </location>
</feature>
<comment type="caution">
    <text evidence="3">The sequence shown here is derived from an EMBL/GenBank/DDBJ whole genome shotgun (WGS) entry which is preliminary data.</text>
</comment>
<accession>A0AAN6ZPW7</accession>
<dbReference type="InterPro" id="IPR027372">
    <property type="entry name" value="Phytase-like_dom"/>
</dbReference>
<sequence length="537" mass="57930">MVLIKYLALAGLATHAAAKAINTKRSPASSVSCNGQSYTYQQLAGYGSVASDARDSFGDTISIGSSMSIKNWSRSGDSYTGTLYGLPDRGWNTNGTQNTVPRVHIFDIQFTPAPDATKDKPSGPNLQFEYKSTILLSGPDGKPLTGLDPDFTGGLKYDGFPTLPASTYPGDGFGGSGAGDKRISLDAEGLVILDDGFWISDEYGPFVYKFDNEGKMVAAIQPPDAILPIRNGEVSFNSNTPPIYDPNQIPDTADPTHGRQNNQGFEGLTISPDGKSLYVMLQSAAEQDGGSKGSKKRNTRLLQYSIDGNSATYKAEYVVPLPKYDSHDGKTKVAAQSEIHYISETQLLVLARDSGSGRGQTEAKSIYRQVDVVDFSDATDIKGDKFDNIQNGNITDGGFENPSDDLVSGIIPAELCSFLDFNDNDELNKFTTAEGDVIHNGSPVDLGLLNEKWESLALVPVNVADSSSKKRSKCQTRDDDDEYYLFTLSDNDFITNNGYADFGKIQFVDNTATVPFLNSQALVFKVTLPKGSKPLVA</sequence>
<dbReference type="PANTHER" id="PTHR37957">
    <property type="entry name" value="BLR7070 PROTEIN"/>
    <property type="match status" value="1"/>
</dbReference>
<feature type="chain" id="PRO_5042975482" evidence="1">
    <location>
        <begin position="19"/>
        <end position="537"/>
    </location>
</feature>
<feature type="signal peptide" evidence="1">
    <location>
        <begin position="1"/>
        <end position="18"/>
    </location>
</feature>
<reference evidence="3" key="2">
    <citation type="submission" date="2023-05" db="EMBL/GenBank/DDBJ databases">
        <authorList>
            <consortium name="Lawrence Berkeley National Laboratory"/>
            <person name="Steindorff A."/>
            <person name="Hensen N."/>
            <person name="Bonometti L."/>
            <person name="Westerberg I."/>
            <person name="Brannstrom I.O."/>
            <person name="Guillou S."/>
            <person name="Cros-Aarteil S."/>
            <person name="Calhoun S."/>
            <person name="Haridas S."/>
            <person name="Kuo A."/>
            <person name="Mondo S."/>
            <person name="Pangilinan J."/>
            <person name="Riley R."/>
            <person name="Labutti K."/>
            <person name="Andreopoulos B."/>
            <person name="Lipzen A."/>
            <person name="Chen C."/>
            <person name="Yanf M."/>
            <person name="Daum C."/>
            <person name="Ng V."/>
            <person name="Clum A."/>
            <person name="Ohm R."/>
            <person name="Martin F."/>
            <person name="Silar P."/>
            <person name="Natvig D."/>
            <person name="Lalanne C."/>
            <person name="Gautier V."/>
            <person name="Ament-Velasquez S.L."/>
            <person name="Kruys A."/>
            <person name="Hutchinson M.I."/>
            <person name="Powell A.J."/>
            <person name="Barry K."/>
            <person name="Miller A.N."/>
            <person name="Grigoriev I.V."/>
            <person name="Debuchy R."/>
            <person name="Gladieux P."/>
            <person name="Thoren M.H."/>
            <person name="Johannesson H."/>
        </authorList>
    </citation>
    <scope>NUCLEOTIDE SEQUENCE</scope>
    <source>
        <strain evidence="3">CBS 141.50</strain>
    </source>
</reference>
<organism evidence="3 4">
    <name type="scientific">Dichotomopilus funicola</name>
    <dbReference type="NCBI Taxonomy" id="1934379"/>
    <lineage>
        <taxon>Eukaryota</taxon>
        <taxon>Fungi</taxon>
        <taxon>Dikarya</taxon>
        <taxon>Ascomycota</taxon>
        <taxon>Pezizomycotina</taxon>
        <taxon>Sordariomycetes</taxon>
        <taxon>Sordariomycetidae</taxon>
        <taxon>Sordariales</taxon>
        <taxon>Chaetomiaceae</taxon>
        <taxon>Dichotomopilus</taxon>
    </lineage>
</organism>
<proteinExistence type="predicted"/>
<dbReference type="Pfam" id="PF13449">
    <property type="entry name" value="Phytase-like"/>
    <property type="match status" value="1"/>
</dbReference>
<evidence type="ECO:0000313" key="4">
    <source>
        <dbReference type="Proteomes" id="UP001302676"/>
    </source>
</evidence>